<dbReference type="SMART" id="SM00388">
    <property type="entry name" value="HisKA"/>
    <property type="match status" value="1"/>
</dbReference>
<feature type="coiled-coil region" evidence="8">
    <location>
        <begin position="275"/>
        <end position="337"/>
    </location>
</feature>
<feature type="repeat" description="TPR" evidence="7">
    <location>
        <begin position="162"/>
        <end position="195"/>
    </location>
</feature>
<dbReference type="SMART" id="SM00028">
    <property type="entry name" value="TPR"/>
    <property type="match status" value="4"/>
</dbReference>
<keyword evidence="8" id="KW-0175">Coiled coil</keyword>
<dbReference type="FunFam" id="3.30.565.10:FF:000006">
    <property type="entry name" value="Sensor histidine kinase WalK"/>
    <property type="match status" value="1"/>
</dbReference>
<dbReference type="SUPFAM" id="SSF47384">
    <property type="entry name" value="Homodimeric domain of signal transducing histidine kinase"/>
    <property type="match status" value="1"/>
</dbReference>
<dbReference type="PANTHER" id="PTHR43711:SF28">
    <property type="entry name" value="SENSOR HISTIDINE KINASE YXDK"/>
    <property type="match status" value="1"/>
</dbReference>
<dbReference type="SUPFAM" id="SSF48452">
    <property type="entry name" value="TPR-like"/>
    <property type="match status" value="1"/>
</dbReference>
<dbReference type="InterPro" id="IPR003661">
    <property type="entry name" value="HisK_dim/P_dom"/>
</dbReference>
<dbReference type="InterPro" id="IPR050736">
    <property type="entry name" value="Sensor_HK_Regulatory"/>
</dbReference>
<dbReference type="RefSeq" id="WP_179223151.1">
    <property type="nucleotide sequence ID" value="NZ_FZOQ01000039.1"/>
</dbReference>
<sequence length="658" mass="74051">MRLRKQFLLAAVVGLGLFTGTITVAKSRSSDVPGSKLAVYQKIDSLHQAAFEVKRSNIDDALSLLGEASSLAIEHNYTKGQATNLFYEAGIYQQYGYAKKALALYYKALELSRKTQDTFNIARVNQQIGSALLNAGNTKGAEKLFKEARRNYQVLGRKEDLANVTNNLGLVKLEQKELEEAEKYFVEALEASSRINYRYGLKKANYHLGLLYLIKSNLPTSRSYFEKALKVDEDKGDKYGLALTKNQLALVALREKAYQEAIQWARAALGDAQEISAAELEVEAIENLIAVYKALGAQREVIRWQEGLIHRQWQTFKEEKEQTLDFLDLLKKKDEEQLVFEKQALEARQKAEITNTILGLVSLGMVMLTFLAYMWYKNYRKARSYNAVLTLKNEEIKKHVLKLDELNQTISWQNKSLEESNNMKDKLFSIVSHDLRSPFASLKGILNLVQHRPMSQDEIKKIFGLLNEEVDVVMAMLGNLLDWSKAQLKGREVVLEPVWLHQLVEENIQLISRQAKQKHIVLQNDVAVDALALADKERLNFVIRNLLTNALKFTFEGGHIVVQADETPENITLSVSDDGKGISADNLEKLFQEGSRFTTIGTAQEKGTGLGLTLSRDFVQSIGGSISVESKEREGSTFYVTMPKPLLTVSDSPAIALS</sequence>
<dbReference type="EC" id="2.7.13.3" evidence="2"/>
<dbReference type="EMBL" id="FZOQ01000039">
    <property type="protein sequence ID" value="SNT28333.1"/>
    <property type="molecule type" value="Genomic_DNA"/>
</dbReference>
<dbReference type="InterPro" id="IPR036097">
    <property type="entry name" value="HisK_dim/P_sf"/>
</dbReference>
<dbReference type="Gene3D" id="1.25.40.10">
    <property type="entry name" value="Tetratricopeptide repeat domain"/>
    <property type="match status" value="1"/>
</dbReference>
<keyword evidence="3" id="KW-0597">Phosphoprotein</keyword>
<evidence type="ECO:0000256" key="1">
    <source>
        <dbReference type="ARBA" id="ARBA00000085"/>
    </source>
</evidence>
<dbReference type="InterPro" id="IPR036890">
    <property type="entry name" value="HATPase_C_sf"/>
</dbReference>
<dbReference type="InterPro" id="IPR003594">
    <property type="entry name" value="HATPase_dom"/>
</dbReference>
<dbReference type="SMART" id="SM00387">
    <property type="entry name" value="HATPase_c"/>
    <property type="match status" value="1"/>
</dbReference>
<comment type="catalytic activity">
    <reaction evidence="1">
        <text>ATP + protein L-histidine = ADP + protein N-phospho-L-histidine.</text>
        <dbReference type="EC" id="2.7.13.3"/>
    </reaction>
</comment>
<dbReference type="Gene3D" id="1.10.287.130">
    <property type="match status" value="1"/>
</dbReference>
<evidence type="ECO:0000256" key="7">
    <source>
        <dbReference type="PROSITE-ProRule" id="PRU00339"/>
    </source>
</evidence>
<evidence type="ECO:0000256" key="2">
    <source>
        <dbReference type="ARBA" id="ARBA00012438"/>
    </source>
</evidence>
<dbReference type="PROSITE" id="PS50109">
    <property type="entry name" value="HIS_KIN"/>
    <property type="match status" value="1"/>
</dbReference>
<feature type="domain" description="Histidine kinase" evidence="10">
    <location>
        <begin position="430"/>
        <end position="646"/>
    </location>
</feature>
<keyword evidence="12" id="KW-1185">Reference proteome</keyword>
<evidence type="ECO:0000256" key="5">
    <source>
        <dbReference type="ARBA" id="ARBA00022777"/>
    </source>
</evidence>
<evidence type="ECO:0000256" key="9">
    <source>
        <dbReference type="SAM" id="Phobius"/>
    </source>
</evidence>
<protein>
    <recommendedName>
        <fullName evidence="2">histidine kinase</fullName>
        <ecNumber evidence="2">2.7.13.3</ecNumber>
    </recommendedName>
</protein>
<dbReference type="Pfam" id="PF02518">
    <property type="entry name" value="HATPase_c"/>
    <property type="match status" value="1"/>
</dbReference>
<dbReference type="CDD" id="cd00075">
    <property type="entry name" value="HATPase"/>
    <property type="match status" value="1"/>
</dbReference>
<dbReference type="InterPro" id="IPR011990">
    <property type="entry name" value="TPR-like_helical_dom_sf"/>
</dbReference>
<dbReference type="Pfam" id="PF00512">
    <property type="entry name" value="HisKA"/>
    <property type="match status" value="1"/>
</dbReference>
<dbReference type="PROSITE" id="PS50005">
    <property type="entry name" value="TPR"/>
    <property type="match status" value="2"/>
</dbReference>
<dbReference type="Proteomes" id="UP000198432">
    <property type="component" value="Unassembled WGS sequence"/>
</dbReference>
<dbReference type="Pfam" id="PF13181">
    <property type="entry name" value="TPR_8"/>
    <property type="match status" value="1"/>
</dbReference>
<evidence type="ECO:0000256" key="6">
    <source>
        <dbReference type="ARBA" id="ARBA00023012"/>
    </source>
</evidence>
<keyword evidence="4" id="KW-0808">Transferase</keyword>
<dbReference type="PRINTS" id="PR00344">
    <property type="entry name" value="BCTRLSENSOR"/>
</dbReference>
<keyword evidence="9" id="KW-1133">Transmembrane helix</keyword>
<evidence type="ECO:0000313" key="12">
    <source>
        <dbReference type="Proteomes" id="UP000198432"/>
    </source>
</evidence>
<keyword evidence="6" id="KW-0902">Two-component regulatory system</keyword>
<proteinExistence type="predicted"/>
<dbReference type="InterPro" id="IPR005467">
    <property type="entry name" value="His_kinase_dom"/>
</dbReference>
<dbReference type="InterPro" id="IPR004358">
    <property type="entry name" value="Sig_transdc_His_kin-like_C"/>
</dbReference>
<feature type="transmembrane region" description="Helical" evidence="9">
    <location>
        <begin position="357"/>
        <end position="376"/>
    </location>
</feature>
<evidence type="ECO:0000259" key="10">
    <source>
        <dbReference type="PROSITE" id="PS50109"/>
    </source>
</evidence>
<dbReference type="CDD" id="cd00082">
    <property type="entry name" value="HisKA"/>
    <property type="match status" value="1"/>
</dbReference>
<dbReference type="PANTHER" id="PTHR43711">
    <property type="entry name" value="TWO-COMPONENT HISTIDINE KINASE"/>
    <property type="match status" value="1"/>
</dbReference>
<evidence type="ECO:0000313" key="11">
    <source>
        <dbReference type="EMBL" id="SNT28333.1"/>
    </source>
</evidence>
<evidence type="ECO:0000256" key="4">
    <source>
        <dbReference type="ARBA" id="ARBA00022679"/>
    </source>
</evidence>
<gene>
    <name evidence="11" type="ORF">SAMN06296052_13929</name>
</gene>
<accession>A0A239LEQ8</accession>
<keyword evidence="9" id="KW-0472">Membrane</keyword>
<name>A0A239LEQ8_9BACT</name>
<dbReference type="Gene3D" id="3.30.565.10">
    <property type="entry name" value="Histidine kinase-like ATPase, C-terminal domain"/>
    <property type="match status" value="1"/>
</dbReference>
<dbReference type="GO" id="GO:0000155">
    <property type="term" value="F:phosphorelay sensor kinase activity"/>
    <property type="evidence" value="ECO:0007669"/>
    <property type="project" value="InterPro"/>
</dbReference>
<dbReference type="SUPFAM" id="SSF55874">
    <property type="entry name" value="ATPase domain of HSP90 chaperone/DNA topoisomerase II/histidine kinase"/>
    <property type="match status" value="1"/>
</dbReference>
<dbReference type="Pfam" id="PF13424">
    <property type="entry name" value="TPR_12"/>
    <property type="match status" value="1"/>
</dbReference>
<keyword evidence="9" id="KW-0812">Transmembrane</keyword>
<dbReference type="InterPro" id="IPR019734">
    <property type="entry name" value="TPR_rpt"/>
</dbReference>
<keyword evidence="5 11" id="KW-0418">Kinase</keyword>
<evidence type="ECO:0000256" key="8">
    <source>
        <dbReference type="SAM" id="Coils"/>
    </source>
</evidence>
<keyword evidence="7" id="KW-0802">TPR repeat</keyword>
<organism evidence="11 12">
    <name type="scientific">Pontibacter ummariensis</name>
    <dbReference type="NCBI Taxonomy" id="1610492"/>
    <lineage>
        <taxon>Bacteria</taxon>
        <taxon>Pseudomonadati</taxon>
        <taxon>Bacteroidota</taxon>
        <taxon>Cytophagia</taxon>
        <taxon>Cytophagales</taxon>
        <taxon>Hymenobacteraceae</taxon>
        <taxon>Pontibacter</taxon>
    </lineage>
</organism>
<dbReference type="AlphaFoldDB" id="A0A239LEQ8"/>
<reference evidence="12" key="1">
    <citation type="submission" date="2017-06" db="EMBL/GenBank/DDBJ databases">
        <authorList>
            <person name="Varghese N."/>
            <person name="Submissions S."/>
        </authorList>
    </citation>
    <scope>NUCLEOTIDE SEQUENCE [LARGE SCALE GENOMIC DNA]</scope>
    <source>
        <strain evidence="12">NKM1</strain>
    </source>
</reference>
<feature type="repeat" description="TPR" evidence="7">
    <location>
        <begin position="202"/>
        <end position="235"/>
    </location>
</feature>
<evidence type="ECO:0000256" key="3">
    <source>
        <dbReference type="ARBA" id="ARBA00022553"/>
    </source>
</evidence>